<dbReference type="EMBL" id="JAAXPE010000029">
    <property type="protein sequence ID" value="NKY88466.1"/>
    <property type="molecule type" value="Genomic_DNA"/>
</dbReference>
<name>A0A7X6M1C7_9NOCA</name>
<gene>
    <name evidence="2" type="ORF">HGA07_22950</name>
</gene>
<evidence type="ECO:0000313" key="2">
    <source>
        <dbReference type="EMBL" id="NKY88466.1"/>
    </source>
</evidence>
<dbReference type="RefSeq" id="WP_083893035.1">
    <property type="nucleotide sequence ID" value="NZ_CAWPHS010000022.1"/>
</dbReference>
<dbReference type="InterPro" id="IPR010427">
    <property type="entry name" value="DUF1023"/>
</dbReference>
<proteinExistence type="predicted"/>
<keyword evidence="3" id="KW-1185">Reference proteome</keyword>
<reference evidence="2 3" key="1">
    <citation type="submission" date="2020-04" db="EMBL/GenBank/DDBJ databases">
        <title>MicrobeNet Type strains.</title>
        <authorList>
            <person name="Nicholson A.C."/>
        </authorList>
    </citation>
    <scope>NUCLEOTIDE SEQUENCE [LARGE SCALE GENOMIC DNA]</scope>
    <source>
        <strain evidence="2 3">DSM 44445</strain>
    </source>
</reference>
<protein>
    <recommendedName>
        <fullName evidence="1">DUF1023 domain-containing protein</fullName>
    </recommendedName>
</protein>
<feature type="domain" description="DUF1023" evidence="1">
    <location>
        <begin position="197"/>
        <end position="360"/>
    </location>
</feature>
<dbReference type="Proteomes" id="UP000523447">
    <property type="component" value="Unassembled WGS sequence"/>
</dbReference>
<organism evidence="2 3">
    <name type="scientific">Nocardia veterana</name>
    <dbReference type="NCBI Taxonomy" id="132249"/>
    <lineage>
        <taxon>Bacteria</taxon>
        <taxon>Bacillati</taxon>
        <taxon>Actinomycetota</taxon>
        <taxon>Actinomycetes</taxon>
        <taxon>Mycobacteriales</taxon>
        <taxon>Nocardiaceae</taxon>
        <taxon>Nocardia</taxon>
    </lineage>
</organism>
<accession>A0A7X6M1C7</accession>
<dbReference type="SUPFAM" id="SSF53474">
    <property type="entry name" value="alpha/beta-Hydrolases"/>
    <property type="match status" value="1"/>
</dbReference>
<dbReference type="InterPro" id="IPR029058">
    <property type="entry name" value="AB_hydrolase_fold"/>
</dbReference>
<evidence type="ECO:0000259" key="1">
    <source>
        <dbReference type="Pfam" id="PF06259"/>
    </source>
</evidence>
<comment type="caution">
    <text evidence="2">The sequence shown here is derived from an EMBL/GenBank/DDBJ whole genome shotgun (WGS) entry which is preliminary data.</text>
</comment>
<dbReference type="AlphaFoldDB" id="A0A7X6M1C7"/>
<dbReference type="Pfam" id="PF06259">
    <property type="entry name" value="Abhydrolase_8"/>
    <property type="match status" value="1"/>
</dbReference>
<evidence type="ECO:0000313" key="3">
    <source>
        <dbReference type="Proteomes" id="UP000523447"/>
    </source>
</evidence>
<sequence>MSELGPIWRAAESLPRDVHPGILRANILARRLEAVVMRIGHEISENVYRKARDELLHGNRNFLATDAEIAAMLKRGPVGRSAPTASPALRNQDIGLPDSPREMYRAWSGLSKSEKDDLYRADPFIGNRDGIPHAERDHYNRTTLESLWNRARERGDHERAENYREIAGMLATAERGDSGIYLSHIDDNWHFAFSLDNPDLADHAAVLLNPAGTKFPVGYAEQTLHQVRDAALAVDPSARTSVTLWGGYDNPRSTVQSIFPQFAADGAAAARRFHEGLRITHEGGGAHTSTIGHSYGGVLAGHAAGRGGALATDELVLVGSWGTGADHVTDLRLAGIAPERNAEHVYATMAPHDHVQLMPRTHGTAPTEPDFGATTFTSSSAPGSVTWNAEEHQATHYLDSANPASENIGLIVTGRGDMVT</sequence>